<dbReference type="GO" id="GO:0004525">
    <property type="term" value="F:ribonuclease III activity"/>
    <property type="evidence" value="ECO:0007669"/>
    <property type="project" value="InterPro"/>
</dbReference>
<dbReference type="Gene3D" id="1.10.1520.10">
    <property type="entry name" value="Ribonuclease III domain"/>
    <property type="match status" value="1"/>
</dbReference>
<dbReference type="GO" id="GO:0005737">
    <property type="term" value="C:cytoplasm"/>
    <property type="evidence" value="ECO:0007669"/>
    <property type="project" value="TreeGrafter"/>
</dbReference>
<dbReference type="PROSITE" id="PS50142">
    <property type="entry name" value="RNASE_3_2"/>
    <property type="match status" value="1"/>
</dbReference>
<dbReference type="GO" id="GO:0030422">
    <property type="term" value="P:siRNA processing"/>
    <property type="evidence" value="ECO:0007669"/>
    <property type="project" value="TreeGrafter"/>
</dbReference>
<evidence type="ECO:0000313" key="3">
    <source>
        <dbReference type="EMBL" id="KMU78780.1"/>
    </source>
</evidence>
<dbReference type="Proteomes" id="UP000054559">
    <property type="component" value="Unassembled WGS sequence"/>
</dbReference>
<gene>
    <name evidence="3" type="ORF">CISG_01820</name>
</gene>
<dbReference type="EMBL" id="DS268122">
    <property type="protein sequence ID" value="KMU78780.1"/>
    <property type="molecule type" value="Genomic_DNA"/>
</dbReference>
<evidence type="ECO:0000259" key="2">
    <source>
        <dbReference type="PROSITE" id="PS50142"/>
    </source>
</evidence>
<dbReference type="SMART" id="SM00535">
    <property type="entry name" value="RIBOc"/>
    <property type="match status" value="1"/>
</dbReference>
<accession>A0A0J8R349</accession>
<evidence type="ECO:0000313" key="4">
    <source>
        <dbReference type="Proteomes" id="UP000054559"/>
    </source>
</evidence>
<sequence length="237" mass="26860">MIITFELGAILSLYSIPKYQTAVVDAAELDLAAQVKKKLGYDFKYPKLLRSAFTHPSYPSAWARVPCYQRLEFLGDALLDMACVEHIYHKHPDKDPQWLTEHKMAMVSNKFLGSVAVRLGLHSHLNHFSTSLQSQITNYVEEIEAAELESGDSPDAWTLTSDPPKCLPDMVEAYIGAIFIDSGFSFEVVEEFFQKFLKKHFEDMTIYDTYANKHPTVKFLGSKRRGIQANNIADVST</sequence>
<feature type="domain" description="RNase III" evidence="2">
    <location>
        <begin position="32"/>
        <end position="183"/>
    </location>
</feature>
<protein>
    <recommendedName>
        <fullName evidence="2">RNase III domain-containing protein</fullName>
    </recommendedName>
</protein>
<dbReference type="STRING" id="454286.A0A0J8R349"/>
<dbReference type="PANTHER" id="PTHR14950:SF62">
    <property type="entry name" value="DICER-LIKE PROTEIN 1"/>
    <property type="match status" value="1"/>
</dbReference>
<name>A0A0J8R349_COCIT</name>
<dbReference type="FunFam" id="1.10.1520.10:FF:000026">
    <property type="entry name" value="Dicer-like protein 1"/>
    <property type="match status" value="1"/>
</dbReference>
<evidence type="ECO:0000256" key="1">
    <source>
        <dbReference type="ARBA" id="ARBA00022801"/>
    </source>
</evidence>
<proteinExistence type="predicted"/>
<reference evidence="4" key="1">
    <citation type="journal article" date="2010" name="Genome Res.">
        <title>Population genomic sequencing of Coccidioides fungi reveals recent hybridization and transposon control.</title>
        <authorList>
            <person name="Neafsey D.E."/>
            <person name="Barker B.M."/>
            <person name="Sharpton T.J."/>
            <person name="Stajich J.E."/>
            <person name="Park D.J."/>
            <person name="Whiston E."/>
            <person name="Hung C.-Y."/>
            <person name="McMahan C."/>
            <person name="White J."/>
            <person name="Sykes S."/>
            <person name="Heiman D."/>
            <person name="Young S."/>
            <person name="Zeng Q."/>
            <person name="Abouelleil A."/>
            <person name="Aftuck L."/>
            <person name="Bessette D."/>
            <person name="Brown A."/>
            <person name="FitzGerald M."/>
            <person name="Lui A."/>
            <person name="Macdonald J.P."/>
            <person name="Priest M."/>
            <person name="Orbach M.J."/>
            <person name="Galgiani J.N."/>
            <person name="Kirkland T.N."/>
            <person name="Cole G.T."/>
            <person name="Birren B.W."/>
            <person name="Henn M.R."/>
            <person name="Taylor J.W."/>
            <person name="Rounsley S.D."/>
        </authorList>
    </citation>
    <scope>NUCLEOTIDE SEQUENCE [LARGE SCALE GENOMIC DNA]</scope>
    <source>
        <strain evidence="4">RMSCC 3703</strain>
    </source>
</reference>
<dbReference type="GO" id="GO:0005634">
    <property type="term" value="C:nucleus"/>
    <property type="evidence" value="ECO:0007669"/>
    <property type="project" value="TreeGrafter"/>
</dbReference>
<dbReference type="InterPro" id="IPR036389">
    <property type="entry name" value="RNase_III_sf"/>
</dbReference>
<dbReference type="PROSITE" id="PS00517">
    <property type="entry name" value="RNASE_3_1"/>
    <property type="match status" value="1"/>
</dbReference>
<dbReference type="CDD" id="cd00593">
    <property type="entry name" value="RIBOc"/>
    <property type="match status" value="1"/>
</dbReference>
<dbReference type="GO" id="GO:0003723">
    <property type="term" value="F:RNA binding"/>
    <property type="evidence" value="ECO:0007669"/>
    <property type="project" value="TreeGrafter"/>
</dbReference>
<dbReference type="SUPFAM" id="SSF69065">
    <property type="entry name" value="RNase III domain-like"/>
    <property type="match status" value="1"/>
</dbReference>
<dbReference type="PANTHER" id="PTHR14950">
    <property type="entry name" value="DICER-RELATED"/>
    <property type="match status" value="1"/>
</dbReference>
<keyword evidence="1" id="KW-0378">Hydrolase</keyword>
<organism evidence="3 4">
    <name type="scientific">Coccidioides immitis RMSCC 3703</name>
    <dbReference type="NCBI Taxonomy" id="454286"/>
    <lineage>
        <taxon>Eukaryota</taxon>
        <taxon>Fungi</taxon>
        <taxon>Dikarya</taxon>
        <taxon>Ascomycota</taxon>
        <taxon>Pezizomycotina</taxon>
        <taxon>Eurotiomycetes</taxon>
        <taxon>Eurotiomycetidae</taxon>
        <taxon>Onygenales</taxon>
        <taxon>Onygenaceae</taxon>
        <taxon>Coccidioides</taxon>
    </lineage>
</organism>
<dbReference type="InterPro" id="IPR000999">
    <property type="entry name" value="RNase_III_dom"/>
</dbReference>
<dbReference type="AlphaFoldDB" id="A0A0J8R349"/>
<dbReference type="Pfam" id="PF00636">
    <property type="entry name" value="Ribonuclease_3"/>
    <property type="match status" value="1"/>
</dbReference>